<dbReference type="Pfam" id="PF03401">
    <property type="entry name" value="TctC"/>
    <property type="match status" value="1"/>
</dbReference>
<keyword evidence="4" id="KW-1185">Reference proteome</keyword>
<dbReference type="SUPFAM" id="SSF53850">
    <property type="entry name" value="Periplasmic binding protein-like II"/>
    <property type="match status" value="1"/>
</dbReference>
<feature type="signal peptide" evidence="2">
    <location>
        <begin position="1"/>
        <end position="29"/>
    </location>
</feature>
<protein>
    <submittedName>
        <fullName evidence="3">Tripartite tricarboxylate transporter substrate-binding protein</fullName>
    </submittedName>
</protein>
<organism evidence="3 4">
    <name type="scientific">Variovorax ureilyticus</name>
    <dbReference type="NCBI Taxonomy" id="1836198"/>
    <lineage>
        <taxon>Bacteria</taxon>
        <taxon>Pseudomonadati</taxon>
        <taxon>Pseudomonadota</taxon>
        <taxon>Betaproteobacteria</taxon>
        <taxon>Burkholderiales</taxon>
        <taxon>Comamonadaceae</taxon>
        <taxon>Variovorax</taxon>
    </lineage>
</organism>
<proteinExistence type="inferred from homology"/>
<feature type="chain" id="PRO_5045648929" evidence="2">
    <location>
        <begin position="30"/>
        <end position="296"/>
    </location>
</feature>
<dbReference type="EMBL" id="JBBKZU010000037">
    <property type="protein sequence ID" value="MEJ8816233.1"/>
    <property type="molecule type" value="Genomic_DNA"/>
</dbReference>
<evidence type="ECO:0000256" key="1">
    <source>
        <dbReference type="ARBA" id="ARBA00006987"/>
    </source>
</evidence>
<dbReference type="PANTHER" id="PTHR42928:SF5">
    <property type="entry name" value="BLR1237 PROTEIN"/>
    <property type="match status" value="1"/>
</dbReference>
<reference evidence="3 4" key="1">
    <citation type="submission" date="2024-03" db="EMBL/GenBank/DDBJ databases">
        <title>Novel species of the genus Variovorax.</title>
        <authorList>
            <person name="Liu Q."/>
            <person name="Xin Y.-H."/>
        </authorList>
    </citation>
    <scope>NUCLEOTIDE SEQUENCE [LARGE SCALE GENOMIC DNA]</scope>
    <source>
        <strain evidence="3 4">KACC 18899</strain>
    </source>
</reference>
<name>A0ABU8VRC2_9BURK</name>
<comment type="caution">
    <text evidence="3">The sequence shown here is derived from an EMBL/GenBank/DDBJ whole genome shotgun (WGS) entry which is preliminary data.</text>
</comment>
<dbReference type="PANTHER" id="PTHR42928">
    <property type="entry name" value="TRICARBOXYLATE-BINDING PROTEIN"/>
    <property type="match status" value="1"/>
</dbReference>
<comment type="similarity">
    <text evidence="1">Belongs to the UPF0065 (bug) family.</text>
</comment>
<evidence type="ECO:0000256" key="2">
    <source>
        <dbReference type="SAM" id="SignalP"/>
    </source>
</evidence>
<dbReference type="Gene3D" id="3.40.190.10">
    <property type="entry name" value="Periplasmic binding protein-like II"/>
    <property type="match status" value="1"/>
</dbReference>
<accession>A0ABU8VRC2</accession>
<dbReference type="InterPro" id="IPR005064">
    <property type="entry name" value="BUG"/>
</dbReference>
<evidence type="ECO:0000313" key="4">
    <source>
        <dbReference type="Proteomes" id="UP001365846"/>
    </source>
</evidence>
<dbReference type="Gene3D" id="3.40.190.150">
    <property type="entry name" value="Bordetella uptake gene, domain 1"/>
    <property type="match status" value="1"/>
</dbReference>
<evidence type="ECO:0000313" key="3">
    <source>
        <dbReference type="EMBL" id="MEJ8816233.1"/>
    </source>
</evidence>
<dbReference type="InterPro" id="IPR042100">
    <property type="entry name" value="Bug_dom1"/>
</dbReference>
<gene>
    <name evidence="3" type="ORF">WKW77_34665</name>
</gene>
<keyword evidence="2" id="KW-0732">Signal</keyword>
<dbReference type="PIRSF" id="PIRSF017082">
    <property type="entry name" value="YflP"/>
    <property type="match status" value="1"/>
</dbReference>
<dbReference type="RefSeq" id="WP_340361424.1">
    <property type="nucleotide sequence ID" value="NZ_JBBKZU010000037.1"/>
</dbReference>
<sequence>MRQDPLFRRRTLIAALAAASGLCVLPAYSQNPKALRLVVPYPPGGAVDALARVLADKLPSSLQGRTVIVDNRPGAGGNIAAGVVAKSDPDGSSVLVTSNNHTINLALYQKPGYTLEEFEPIAQIGVTGFAIVAHPSTKFRTLADMLSAARAKPDAISFGTGGNGHPAHLATELLKDRAKVSMQHVPYKGSGPLTADLVGGQLPVGVISVVAAQPFILSGQLVGLAVTTKERWPDLPNVPTVEESGFPNYEYSAWMGVLGRKGMPEAEVAELERQLLAIAAADEVRARLYKQGIVQA</sequence>
<dbReference type="Proteomes" id="UP001365846">
    <property type="component" value="Unassembled WGS sequence"/>
</dbReference>